<comment type="caution">
    <text evidence="2">The sequence shown here is derived from an EMBL/GenBank/DDBJ whole genome shotgun (WGS) entry which is preliminary data.</text>
</comment>
<reference evidence="3" key="1">
    <citation type="journal article" date="2019" name="Int. J. Syst. Evol. Microbiol.">
        <title>The Global Catalogue of Microorganisms (GCM) 10K type strain sequencing project: providing services to taxonomists for standard genome sequencing and annotation.</title>
        <authorList>
            <consortium name="The Broad Institute Genomics Platform"/>
            <consortium name="The Broad Institute Genome Sequencing Center for Infectious Disease"/>
            <person name="Wu L."/>
            <person name="Ma J."/>
        </authorList>
    </citation>
    <scope>NUCLEOTIDE SEQUENCE [LARGE SCALE GENOMIC DNA]</scope>
    <source>
        <strain evidence="3">JCM 3338</strain>
    </source>
</reference>
<name>A0ABW4XDC8_9ACTN</name>
<evidence type="ECO:0000313" key="2">
    <source>
        <dbReference type="EMBL" id="MFD2093350.1"/>
    </source>
</evidence>
<sequence length="820" mass="87672">MSYTFLPWLRDGIASDVIDVAGDRAAPHLDLVVNGVPITPELPVRLLGPGEVTGIAPEQVIRTDPVDGATAVPPNYFPLVEFDEPALPWLFSPGEPDQGRRLRPWVVLVVVRRQPGVTLETDPQLRVSVLTIAAPAVPSRELPDLAESWAWAHVQVTGSAPGGALRQVLATEPRRSLARLLCPRRLDRLTAYVACVVPAHAGGRAAGLGEPEAADPHADAWTGADALVRLPVYHHWEFVTGEAGDFEALAARLSGSATIPPGVGTRVLDLTGSGIPVPPGVPGTLAFEGALRPVGAPAGAGPVWFGTALAALLRQADARTLVPPTYGSQQAGSALPPAGWMQELNVDPRHRAAAGLGVQFVRDEQERLVELAWKQVGELDDTNRFLARSQLGDAVAQAVWQNRFTALAVADAAALLQTAAVARLPGGDLVSRARADTGVPEAVLSAAYRRLTRPRGPLARRSGMPMSGASGLVQPGGIEMTQVMSELDPAITRRARLAALIVAPPEMGLMSRPDPAAPVIRPPLFTAPLVTELLRMSAEHVLPGAEHIPADTVLVLEPNRRFVAAFLAGANHELSRELLWREFPTDLTATYFPVFWDRRGHLPPDADPQRDIRPIAQWAPADPLGAGVLDGGNGIVLVVRGELLRRYPRADVLAVRAVWDGNRRVLADEGLAGSRELPLFSGFLEPDTTFFGFRLSAAEIRGDLDGLGWFLVLQEQPTEPRFGLDEVSSDQFAEPPPQPRPDGTSAPALPSARLGWGHVTSEQGLATLTHVPVVAGRPAGWWFPDRPRVSWTGGSADLAVLTLQRPSRIALHGRRLLGPP</sequence>
<dbReference type="EMBL" id="JBHUHP010000017">
    <property type="protein sequence ID" value="MFD2093350.1"/>
    <property type="molecule type" value="Genomic_DNA"/>
</dbReference>
<dbReference type="Proteomes" id="UP001597402">
    <property type="component" value="Unassembled WGS sequence"/>
</dbReference>
<organism evidence="2 3">
    <name type="scientific">Blastococcus deserti</name>
    <dbReference type="NCBI Taxonomy" id="2259033"/>
    <lineage>
        <taxon>Bacteria</taxon>
        <taxon>Bacillati</taxon>
        <taxon>Actinomycetota</taxon>
        <taxon>Actinomycetes</taxon>
        <taxon>Geodermatophilales</taxon>
        <taxon>Geodermatophilaceae</taxon>
        <taxon>Blastococcus</taxon>
    </lineage>
</organism>
<dbReference type="RefSeq" id="WP_376878811.1">
    <property type="nucleotide sequence ID" value="NZ_JBHUHP010000017.1"/>
</dbReference>
<gene>
    <name evidence="2" type="ORF">ACFSHS_17465</name>
</gene>
<protein>
    <submittedName>
        <fullName evidence="2">Uncharacterized protein</fullName>
    </submittedName>
</protein>
<feature type="region of interest" description="Disordered" evidence="1">
    <location>
        <begin position="727"/>
        <end position="752"/>
    </location>
</feature>
<evidence type="ECO:0000256" key="1">
    <source>
        <dbReference type="SAM" id="MobiDB-lite"/>
    </source>
</evidence>
<evidence type="ECO:0000313" key="3">
    <source>
        <dbReference type="Proteomes" id="UP001597402"/>
    </source>
</evidence>
<keyword evidence="3" id="KW-1185">Reference proteome</keyword>
<proteinExistence type="predicted"/>
<accession>A0ABW4XDC8</accession>